<dbReference type="PROSITE" id="PS50932">
    <property type="entry name" value="HTH_LACI_2"/>
    <property type="match status" value="1"/>
</dbReference>
<feature type="domain" description="HTH lacI-type" evidence="4">
    <location>
        <begin position="2"/>
        <end position="56"/>
    </location>
</feature>
<dbReference type="SUPFAM" id="SSF47413">
    <property type="entry name" value="lambda repressor-like DNA-binding domains"/>
    <property type="match status" value="1"/>
</dbReference>
<dbReference type="RefSeq" id="WP_058775071.1">
    <property type="nucleotide sequence ID" value="NZ_LDSD01000007.1"/>
</dbReference>
<dbReference type="GO" id="GO:0000976">
    <property type="term" value="F:transcription cis-regulatory region binding"/>
    <property type="evidence" value="ECO:0007669"/>
    <property type="project" value="TreeGrafter"/>
</dbReference>
<keyword evidence="2" id="KW-0238">DNA-binding</keyword>
<dbReference type="SMART" id="SM00354">
    <property type="entry name" value="HTH_LACI"/>
    <property type="match status" value="1"/>
</dbReference>
<keyword evidence="1" id="KW-0805">Transcription regulation</keyword>
<name>A0A8E1S2X2_9GAMM</name>
<protein>
    <submittedName>
        <fullName evidence="5">Transcriptional regulator</fullName>
    </submittedName>
</protein>
<organism evidence="5 6">
    <name type="scientific">Pantoea dispersa</name>
    <dbReference type="NCBI Taxonomy" id="59814"/>
    <lineage>
        <taxon>Bacteria</taxon>
        <taxon>Pseudomonadati</taxon>
        <taxon>Pseudomonadota</taxon>
        <taxon>Gammaproteobacteria</taxon>
        <taxon>Enterobacterales</taxon>
        <taxon>Erwiniaceae</taxon>
        <taxon>Pantoea</taxon>
    </lineage>
</organism>
<dbReference type="InterPro" id="IPR028082">
    <property type="entry name" value="Peripla_BP_I"/>
</dbReference>
<dbReference type="SUPFAM" id="SSF53822">
    <property type="entry name" value="Periplasmic binding protein-like I"/>
    <property type="match status" value="1"/>
</dbReference>
<keyword evidence="3" id="KW-0804">Transcription</keyword>
<reference evidence="5 6" key="1">
    <citation type="journal article" date="2016" name="Front. Microbiol.">
        <title>Genomic Resource of Rice Seed Associated Bacteria.</title>
        <authorList>
            <person name="Midha S."/>
            <person name="Bansal K."/>
            <person name="Sharma S."/>
            <person name="Kumar N."/>
            <person name="Patil P.P."/>
            <person name="Chaudhry V."/>
            <person name="Patil P.B."/>
        </authorList>
    </citation>
    <scope>NUCLEOTIDE SEQUENCE [LARGE SCALE GENOMIC DNA]</scope>
    <source>
        <strain evidence="5 6">SA3</strain>
    </source>
</reference>
<dbReference type="Pfam" id="PF13377">
    <property type="entry name" value="Peripla_BP_3"/>
    <property type="match status" value="1"/>
</dbReference>
<evidence type="ECO:0000313" key="6">
    <source>
        <dbReference type="Proteomes" id="UP000071979"/>
    </source>
</evidence>
<evidence type="ECO:0000256" key="3">
    <source>
        <dbReference type="ARBA" id="ARBA00023163"/>
    </source>
</evidence>
<dbReference type="EMBL" id="LDSE01000001">
    <property type="protein sequence ID" value="KTS69799.1"/>
    <property type="molecule type" value="Genomic_DNA"/>
</dbReference>
<evidence type="ECO:0000259" key="4">
    <source>
        <dbReference type="PROSITE" id="PS50932"/>
    </source>
</evidence>
<dbReference type="PANTHER" id="PTHR30146:SF67">
    <property type="entry name" value="HTH-TYPE TRANSCRIPTIONAL REGULATOR ASCG"/>
    <property type="match status" value="1"/>
</dbReference>
<dbReference type="Pfam" id="PF00356">
    <property type="entry name" value="LacI"/>
    <property type="match status" value="1"/>
</dbReference>
<dbReference type="Gene3D" id="3.40.50.2300">
    <property type="match status" value="2"/>
</dbReference>
<dbReference type="InterPro" id="IPR046335">
    <property type="entry name" value="LacI/GalR-like_sensor"/>
</dbReference>
<dbReference type="CDD" id="cd06270">
    <property type="entry name" value="PBP1_GalS-like"/>
    <property type="match status" value="1"/>
</dbReference>
<dbReference type="InterPro" id="IPR010982">
    <property type="entry name" value="Lambda_DNA-bd_dom_sf"/>
</dbReference>
<gene>
    <name evidence="5" type="ORF">SA3R_00815</name>
</gene>
<dbReference type="AlphaFoldDB" id="A0A8E1S2X2"/>
<evidence type="ECO:0000256" key="1">
    <source>
        <dbReference type="ARBA" id="ARBA00023015"/>
    </source>
</evidence>
<evidence type="ECO:0000313" key="5">
    <source>
        <dbReference type="EMBL" id="KTS69799.1"/>
    </source>
</evidence>
<dbReference type="InterPro" id="IPR000843">
    <property type="entry name" value="HTH_LacI"/>
</dbReference>
<dbReference type="PANTHER" id="PTHR30146">
    <property type="entry name" value="LACI-RELATED TRANSCRIPTIONAL REPRESSOR"/>
    <property type="match status" value="1"/>
</dbReference>
<evidence type="ECO:0000256" key="2">
    <source>
        <dbReference type="ARBA" id="ARBA00023125"/>
    </source>
</evidence>
<dbReference type="CDD" id="cd01392">
    <property type="entry name" value="HTH_LacI"/>
    <property type="match status" value="1"/>
</dbReference>
<accession>A0A8E1S2X2</accession>
<dbReference type="PROSITE" id="PS00356">
    <property type="entry name" value="HTH_LACI_1"/>
    <property type="match status" value="1"/>
</dbReference>
<comment type="caution">
    <text evidence="5">The sequence shown here is derived from an EMBL/GenBank/DDBJ whole genome shotgun (WGS) entry which is preliminary data.</text>
</comment>
<sequence length="339" mass="37101">MATILEVAKQAGVSKATVSRVLSGNGYVSQEKRDRVYQAIAETGFRPNLLARNLATKSSQTIGLVITNTLYTGSYFSEMMQHSARILEQQGRQLLLVDGKHSAEEERAAIQFLLDLRCDGVIIYPRFLTIDEMDSIIAQHRHPILVINRRLRQHDSYCIYSDQQRTSAEAVAQLIALGHRDIAFITGSLDSPTGRERLAGYHAALAQHQLVADDALVVEGKWQAQHGAAAVETLLARGKPFSALVASNDEMAVGALKALAAHNIRVPQQVAVLGFDDIPLAPYTIPALASVRMPVTGMIEETIERLVSMLDGGEMRNRKTFAGELIMRESVGPGPFYPG</sequence>
<dbReference type="Proteomes" id="UP000071979">
    <property type="component" value="Unassembled WGS sequence"/>
</dbReference>
<dbReference type="GO" id="GO:0003700">
    <property type="term" value="F:DNA-binding transcription factor activity"/>
    <property type="evidence" value="ECO:0007669"/>
    <property type="project" value="TreeGrafter"/>
</dbReference>
<proteinExistence type="predicted"/>
<dbReference type="Gene3D" id="1.10.260.40">
    <property type="entry name" value="lambda repressor-like DNA-binding domains"/>
    <property type="match status" value="1"/>
</dbReference>
<dbReference type="PRINTS" id="PR00036">
    <property type="entry name" value="HTHLACI"/>
</dbReference>